<dbReference type="PANTHER" id="PTHR44688">
    <property type="entry name" value="DNA-BINDING TRANSCRIPTIONAL ACTIVATOR DEVR_DOSR"/>
    <property type="match status" value="1"/>
</dbReference>
<dbReference type="SUPFAM" id="SSF46894">
    <property type="entry name" value="C-terminal effector domain of the bipartite response regulators"/>
    <property type="match status" value="1"/>
</dbReference>
<evidence type="ECO:0000259" key="4">
    <source>
        <dbReference type="PROSITE" id="PS50043"/>
    </source>
</evidence>
<organism evidence="5 6">
    <name type="scientific">Methylomonas rapida</name>
    <dbReference type="NCBI Taxonomy" id="2963939"/>
    <lineage>
        <taxon>Bacteria</taxon>
        <taxon>Pseudomonadati</taxon>
        <taxon>Pseudomonadota</taxon>
        <taxon>Gammaproteobacteria</taxon>
        <taxon>Methylococcales</taxon>
        <taxon>Methylococcaceae</taxon>
        <taxon>Methylomonas</taxon>
    </lineage>
</organism>
<gene>
    <name evidence="5" type="ORF">NM686_008380</name>
</gene>
<reference evidence="5" key="1">
    <citation type="submission" date="2022-11" db="EMBL/GenBank/DDBJ databases">
        <title>Methylomonas rapida sp. nov., Carotenoid-Producing Obligate Methanotrophs with High Growth Characteristics and Biotechnological Potential.</title>
        <authorList>
            <person name="Tikhonova E.N."/>
            <person name="Suleimanov R.Z."/>
            <person name="Miroshnikov K."/>
            <person name="Oshkin I.Y."/>
            <person name="Belova S.E."/>
            <person name="Danilova O.V."/>
            <person name="Ashikhmin A."/>
            <person name="Konopkin A."/>
            <person name="But S.Y."/>
            <person name="Khmelenina V.N."/>
            <person name="Kuznetsov N."/>
            <person name="Pimenov N.V."/>
            <person name="Dedysh S.N."/>
        </authorList>
    </citation>
    <scope>NUCLEOTIDE SEQUENCE</scope>
    <source>
        <strain evidence="5">MP1</strain>
    </source>
</reference>
<dbReference type="InterPro" id="IPR036388">
    <property type="entry name" value="WH-like_DNA-bd_sf"/>
</dbReference>
<dbReference type="PRINTS" id="PR00038">
    <property type="entry name" value="HTHLUXR"/>
</dbReference>
<keyword evidence="3" id="KW-0804">Transcription</keyword>
<evidence type="ECO:0000256" key="1">
    <source>
        <dbReference type="ARBA" id="ARBA00023015"/>
    </source>
</evidence>
<keyword evidence="2" id="KW-0238">DNA-binding</keyword>
<feature type="domain" description="HTH luxR-type" evidence="4">
    <location>
        <begin position="145"/>
        <end position="210"/>
    </location>
</feature>
<dbReference type="InterPro" id="IPR000792">
    <property type="entry name" value="Tscrpt_reg_LuxR_C"/>
</dbReference>
<dbReference type="PROSITE" id="PS00622">
    <property type="entry name" value="HTH_LUXR_1"/>
    <property type="match status" value="1"/>
</dbReference>
<dbReference type="SMART" id="SM00421">
    <property type="entry name" value="HTH_LUXR"/>
    <property type="match status" value="1"/>
</dbReference>
<keyword evidence="6" id="KW-1185">Reference proteome</keyword>
<dbReference type="PROSITE" id="PS50043">
    <property type="entry name" value="HTH_LUXR_2"/>
    <property type="match status" value="1"/>
</dbReference>
<evidence type="ECO:0000256" key="2">
    <source>
        <dbReference type="ARBA" id="ARBA00023125"/>
    </source>
</evidence>
<accession>A0ABY7GPU3</accession>
<dbReference type="Gene3D" id="1.10.10.10">
    <property type="entry name" value="Winged helix-like DNA-binding domain superfamily/Winged helix DNA-binding domain"/>
    <property type="match status" value="1"/>
</dbReference>
<proteinExistence type="predicted"/>
<dbReference type="Gene3D" id="3.40.50.2300">
    <property type="match status" value="1"/>
</dbReference>
<evidence type="ECO:0000313" key="5">
    <source>
        <dbReference type="EMBL" id="WAR46518.1"/>
    </source>
</evidence>
<dbReference type="InterPro" id="IPR016032">
    <property type="entry name" value="Sig_transdc_resp-reg_C-effctor"/>
</dbReference>
<dbReference type="RefSeq" id="WP_255187427.1">
    <property type="nucleotide sequence ID" value="NZ_CP113517.1"/>
</dbReference>
<dbReference type="PANTHER" id="PTHR44688:SF16">
    <property type="entry name" value="DNA-BINDING TRANSCRIPTIONAL ACTIVATOR DEVR_DOSR"/>
    <property type="match status" value="1"/>
</dbReference>
<evidence type="ECO:0000256" key="3">
    <source>
        <dbReference type="ARBA" id="ARBA00023163"/>
    </source>
</evidence>
<dbReference type="CDD" id="cd06170">
    <property type="entry name" value="LuxR_C_like"/>
    <property type="match status" value="1"/>
</dbReference>
<protein>
    <submittedName>
        <fullName evidence="5">Response regulator transcription factor</fullName>
    </submittedName>
</protein>
<dbReference type="EMBL" id="CP113517">
    <property type="protein sequence ID" value="WAR46518.1"/>
    <property type="molecule type" value="Genomic_DNA"/>
</dbReference>
<name>A0ABY7GPU3_9GAMM</name>
<sequence length="213" mass="24180">MANILIYSNNPQLTAEWTHALISDHHVSRLLNAHNDYQADAVIFDARKLDDDPTLISIFANKQTRFLVLGSDWPEHKQIEVLVHGAAGYCEQAEAANLLKRAVDCILKGDIWMRRALVPKVIGILTGSLNNSNNHYLSQDELNKLTKMIDSLSARELEVADMIRQGQNNKNIALAMNISERTVKAHLSSIFRKFGVDDRLHLAIRLKEIDRYR</sequence>
<dbReference type="Pfam" id="PF00196">
    <property type="entry name" value="GerE"/>
    <property type="match status" value="1"/>
</dbReference>
<keyword evidence="1" id="KW-0805">Transcription regulation</keyword>
<dbReference type="Proteomes" id="UP001162780">
    <property type="component" value="Chromosome"/>
</dbReference>
<evidence type="ECO:0000313" key="6">
    <source>
        <dbReference type="Proteomes" id="UP001162780"/>
    </source>
</evidence>